<comment type="caution">
    <text evidence="1">The sequence shown here is derived from an EMBL/GenBank/DDBJ whole genome shotgun (WGS) entry which is preliminary data.</text>
</comment>
<dbReference type="AlphaFoldDB" id="A0A242MCY9"/>
<sequence length="47" mass="5300">MEKGRKGKHTDFTILSILSRTQLPEGRILLIQGCFVLVLPVTSAIRY</sequence>
<gene>
    <name evidence="1" type="ORF">PAMC26510_27580</name>
</gene>
<evidence type="ECO:0000313" key="2">
    <source>
        <dbReference type="Proteomes" id="UP000194546"/>
    </source>
</evidence>
<reference evidence="1 2" key="1">
    <citation type="submission" date="2017-03" db="EMBL/GenBank/DDBJ databases">
        <title>Genome analysis of strain PAMC 26510.</title>
        <authorList>
            <person name="Oh H.-M."/>
            <person name="Yang J.-A."/>
        </authorList>
    </citation>
    <scope>NUCLEOTIDE SEQUENCE [LARGE SCALE GENOMIC DNA]</scope>
    <source>
        <strain evidence="1 2">PAMC 26510</strain>
    </source>
</reference>
<evidence type="ECO:0000313" key="1">
    <source>
        <dbReference type="EMBL" id="OTP69166.1"/>
    </source>
</evidence>
<name>A0A242MCY9_CABSO</name>
<protein>
    <submittedName>
        <fullName evidence="1">Uncharacterized protein</fullName>
    </submittedName>
</protein>
<proteinExistence type="predicted"/>
<dbReference type="EMBL" id="NBTY01000156">
    <property type="protein sequence ID" value="OTP69166.1"/>
    <property type="molecule type" value="Genomic_DNA"/>
</dbReference>
<organism evidence="1 2">
    <name type="scientific">Caballeronia sordidicola</name>
    <name type="common">Burkholderia sordidicola</name>
    <dbReference type="NCBI Taxonomy" id="196367"/>
    <lineage>
        <taxon>Bacteria</taxon>
        <taxon>Pseudomonadati</taxon>
        <taxon>Pseudomonadota</taxon>
        <taxon>Betaproteobacteria</taxon>
        <taxon>Burkholderiales</taxon>
        <taxon>Burkholderiaceae</taxon>
        <taxon>Caballeronia</taxon>
    </lineage>
</organism>
<dbReference type="Proteomes" id="UP000194546">
    <property type="component" value="Unassembled WGS sequence"/>
</dbReference>
<accession>A0A242MCY9</accession>